<evidence type="ECO:0000256" key="3">
    <source>
        <dbReference type="ARBA" id="ARBA00022692"/>
    </source>
</evidence>
<evidence type="ECO:0000259" key="8">
    <source>
        <dbReference type="Pfam" id="PF02687"/>
    </source>
</evidence>
<feature type="transmembrane region" description="Helical" evidence="7">
    <location>
        <begin position="21"/>
        <end position="41"/>
    </location>
</feature>
<feature type="domain" description="ABC3 transporter permease C-terminal" evidence="8">
    <location>
        <begin position="317"/>
        <end position="420"/>
    </location>
</feature>
<dbReference type="PANTHER" id="PTHR30572:SF4">
    <property type="entry name" value="ABC TRANSPORTER PERMEASE YTRF"/>
    <property type="match status" value="1"/>
</dbReference>
<evidence type="ECO:0000256" key="4">
    <source>
        <dbReference type="ARBA" id="ARBA00022989"/>
    </source>
</evidence>
<keyword evidence="4 7" id="KW-1133">Transmembrane helix</keyword>
<keyword evidence="5 7" id="KW-0472">Membrane</keyword>
<dbReference type="EMBL" id="BAAAGX010000046">
    <property type="protein sequence ID" value="GAA0282597.1"/>
    <property type="molecule type" value="Genomic_DNA"/>
</dbReference>
<gene>
    <name evidence="9" type="ORF">GCM10009539_83240</name>
</gene>
<organism evidence="9 10">
    <name type="scientific">Cryptosporangium japonicum</name>
    <dbReference type="NCBI Taxonomy" id="80872"/>
    <lineage>
        <taxon>Bacteria</taxon>
        <taxon>Bacillati</taxon>
        <taxon>Actinomycetota</taxon>
        <taxon>Actinomycetes</taxon>
        <taxon>Cryptosporangiales</taxon>
        <taxon>Cryptosporangiaceae</taxon>
        <taxon>Cryptosporangium</taxon>
    </lineage>
</organism>
<evidence type="ECO:0000256" key="7">
    <source>
        <dbReference type="SAM" id="Phobius"/>
    </source>
</evidence>
<sequence length="429" mass="42580">MRAGLVRQALRAHPWSFAGPAITQCLAAALVTGALGAATSLPSGSDLAAFAGILVGIAVYLSAILVGVTMSSTIARQARDIALVRAVGAAPGTVRRAVAGQAAVVAVPASLIGVPLGLLGGRAWVDSLVTHGAAPAGTVFEPYLPAPGIALGIVLATSVLGALIAAIRPSRVRPAVALTDAATARRQFGPVRAALGILFAAGGVAGAVLVSNRATDDAEDAVFFVLLAMCVGAGLLAPALLRVAAPLARPAGRSGTLAADNVAARARSYSGAFVPLVLAAAFATIKVTAHTTAEHVTGRPEPAADLWLDYSGTAVYTVFAAVAALTTLITVVLGRRRELALLRLAGATRSDALRIVVGEALIVTVTGLLVAAGAATATLVPMLPATPYLPPGLALAGVLAVASVVGLGMVTPALGVMRRPAIVSLGDGP</sequence>
<dbReference type="RefSeq" id="WP_344654482.1">
    <property type="nucleotide sequence ID" value="NZ_BAAAGX010000046.1"/>
</dbReference>
<feature type="domain" description="ABC3 transporter permease C-terminal" evidence="8">
    <location>
        <begin position="53"/>
        <end position="171"/>
    </location>
</feature>
<protein>
    <recommendedName>
        <fullName evidence="8">ABC3 transporter permease C-terminal domain-containing protein</fullName>
    </recommendedName>
</protein>
<comment type="caution">
    <text evidence="9">The sequence shown here is derived from an EMBL/GenBank/DDBJ whole genome shotgun (WGS) entry which is preliminary data.</text>
</comment>
<reference evidence="10" key="1">
    <citation type="journal article" date="2019" name="Int. J. Syst. Evol. Microbiol.">
        <title>The Global Catalogue of Microorganisms (GCM) 10K type strain sequencing project: providing services to taxonomists for standard genome sequencing and annotation.</title>
        <authorList>
            <consortium name="The Broad Institute Genomics Platform"/>
            <consortium name="The Broad Institute Genome Sequencing Center for Infectious Disease"/>
            <person name="Wu L."/>
            <person name="Ma J."/>
        </authorList>
    </citation>
    <scope>NUCLEOTIDE SEQUENCE [LARGE SCALE GENOMIC DNA]</scope>
    <source>
        <strain evidence="10">JCM 10425</strain>
    </source>
</reference>
<feature type="transmembrane region" description="Helical" evidence="7">
    <location>
        <begin position="273"/>
        <end position="293"/>
    </location>
</feature>
<dbReference type="InterPro" id="IPR050250">
    <property type="entry name" value="Macrolide_Exporter_MacB"/>
</dbReference>
<feature type="transmembrane region" description="Helical" evidence="7">
    <location>
        <begin position="313"/>
        <end position="334"/>
    </location>
</feature>
<dbReference type="PANTHER" id="PTHR30572">
    <property type="entry name" value="MEMBRANE COMPONENT OF TRANSPORTER-RELATED"/>
    <property type="match status" value="1"/>
</dbReference>
<proteinExistence type="inferred from homology"/>
<feature type="transmembrane region" description="Helical" evidence="7">
    <location>
        <begin position="221"/>
        <end position="241"/>
    </location>
</feature>
<feature type="transmembrane region" description="Helical" evidence="7">
    <location>
        <begin position="355"/>
        <end position="380"/>
    </location>
</feature>
<evidence type="ECO:0000313" key="9">
    <source>
        <dbReference type="EMBL" id="GAA0282597.1"/>
    </source>
</evidence>
<name>A0ABP3EYW7_9ACTN</name>
<dbReference type="Proteomes" id="UP001500967">
    <property type="component" value="Unassembled WGS sequence"/>
</dbReference>
<evidence type="ECO:0000256" key="6">
    <source>
        <dbReference type="ARBA" id="ARBA00038076"/>
    </source>
</evidence>
<feature type="transmembrane region" description="Helical" evidence="7">
    <location>
        <begin position="188"/>
        <end position="209"/>
    </location>
</feature>
<dbReference type="InterPro" id="IPR003838">
    <property type="entry name" value="ABC3_permease_C"/>
</dbReference>
<evidence type="ECO:0000313" key="10">
    <source>
        <dbReference type="Proteomes" id="UP001500967"/>
    </source>
</evidence>
<evidence type="ECO:0000256" key="1">
    <source>
        <dbReference type="ARBA" id="ARBA00004651"/>
    </source>
</evidence>
<keyword evidence="3 7" id="KW-0812">Transmembrane</keyword>
<feature type="transmembrane region" description="Helical" evidence="7">
    <location>
        <begin position="392"/>
        <end position="414"/>
    </location>
</feature>
<evidence type="ECO:0000256" key="5">
    <source>
        <dbReference type="ARBA" id="ARBA00023136"/>
    </source>
</evidence>
<dbReference type="Pfam" id="PF02687">
    <property type="entry name" value="FtsX"/>
    <property type="match status" value="2"/>
</dbReference>
<accession>A0ABP3EYW7</accession>
<keyword evidence="2" id="KW-1003">Cell membrane</keyword>
<comment type="similarity">
    <text evidence="6">Belongs to the ABC-4 integral membrane protein family.</text>
</comment>
<comment type="subcellular location">
    <subcellularLocation>
        <location evidence="1">Cell membrane</location>
        <topology evidence="1">Multi-pass membrane protein</topology>
    </subcellularLocation>
</comment>
<feature type="transmembrane region" description="Helical" evidence="7">
    <location>
        <begin position="102"/>
        <end position="124"/>
    </location>
</feature>
<feature type="transmembrane region" description="Helical" evidence="7">
    <location>
        <begin position="47"/>
        <end position="69"/>
    </location>
</feature>
<keyword evidence="10" id="KW-1185">Reference proteome</keyword>
<feature type="transmembrane region" description="Helical" evidence="7">
    <location>
        <begin position="144"/>
        <end position="167"/>
    </location>
</feature>
<evidence type="ECO:0000256" key="2">
    <source>
        <dbReference type="ARBA" id="ARBA00022475"/>
    </source>
</evidence>